<dbReference type="GO" id="GO:0016020">
    <property type="term" value="C:membrane"/>
    <property type="evidence" value="ECO:0007669"/>
    <property type="project" value="UniProtKB-SubCell"/>
</dbReference>
<keyword evidence="7" id="KW-0406">Ion transport</keyword>
<dbReference type="GO" id="GO:0006813">
    <property type="term" value="P:potassium ion transport"/>
    <property type="evidence" value="ECO:0007669"/>
    <property type="project" value="InterPro"/>
</dbReference>
<comment type="similarity">
    <text evidence="2">Belongs to the monovalent cation:proton antiporter 2 (CPA2) transporter (TC 2.A.37) family.</text>
</comment>
<feature type="transmembrane region" description="Helical" evidence="9">
    <location>
        <begin position="44"/>
        <end position="62"/>
    </location>
</feature>
<dbReference type="InterPro" id="IPR036291">
    <property type="entry name" value="NAD(P)-bd_dom_sf"/>
</dbReference>
<comment type="caution">
    <text evidence="12">The sequence shown here is derived from an EMBL/GenBank/DDBJ whole genome shotgun (WGS) entry which is preliminary data.</text>
</comment>
<feature type="transmembrane region" description="Helical" evidence="9">
    <location>
        <begin position="301"/>
        <end position="320"/>
    </location>
</feature>
<keyword evidence="8 9" id="KW-0472">Membrane</keyword>
<dbReference type="AlphaFoldDB" id="A0A7Y0LFE2"/>
<dbReference type="PANTHER" id="PTHR42751:SF1">
    <property type="entry name" value="CATION_PROTON ANTIPORTER YBAL-RELATED"/>
    <property type="match status" value="1"/>
</dbReference>
<evidence type="ECO:0000256" key="4">
    <source>
        <dbReference type="ARBA" id="ARBA00022449"/>
    </source>
</evidence>
<dbReference type="Proteomes" id="UP000568664">
    <property type="component" value="Unassembled WGS sequence"/>
</dbReference>
<evidence type="ECO:0000256" key="7">
    <source>
        <dbReference type="ARBA" id="ARBA00023065"/>
    </source>
</evidence>
<evidence type="ECO:0000256" key="6">
    <source>
        <dbReference type="ARBA" id="ARBA00022989"/>
    </source>
</evidence>
<evidence type="ECO:0000313" key="13">
    <source>
        <dbReference type="Proteomes" id="UP000568664"/>
    </source>
</evidence>
<dbReference type="SUPFAM" id="SSF51735">
    <property type="entry name" value="NAD(P)-binding Rossmann-fold domains"/>
    <property type="match status" value="1"/>
</dbReference>
<dbReference type="Pfam" id="PF00999">
    <property type="entry name" value="Na_H_Exchanger"/>
    <property type="match status" value="1"/>
</dbReference>
<dbReference type="RefSeq" id="WP_169076825.1">
    <property type="nucleotide sequence ID" value="NZ_JABBXH010000009.1"/>
</dbReference>
<feature type="transmembrane region" description="Helical" evidence="9">
    <location>
        <begin position="250"/>
        <end position="267"/>
    </location>
</feature>
<reference evidence="12 13" key="1">
    <citation type="submission" date="2020-04" db="EMBL/GenBank/DDBJ databases">
        <title>Thalassotalea sp. M1531, isolated from the surface of marine red alga.</title>
        <authorList>
            <person name="Pang L."/>
            <person name="Lu D.-C."/>
        </authorList>
    </citation>
    <scope>NUCLEOTIDE SEQUENCE [LARGE SCALE GENOMIC DNA]</scope>
    <source>
        <strain evidence="12 13">M1531</strain>
    </source>
</reference>
<dbReference type="EMBL" id="JABBXH010000009">
    <property type="protein sequence ID" value="NMP33510.1"/>
    <property type="molecule type" value="Genomic_DNA"/>
</dbReference>
<gene>
    <name evidence="12" type="ORF">HII17_18335</name>
</gene>
<evidence type="ECO:0000259" key="10">
    <source>
        <dbReference type="Pfam" id="PF00999"/>
    </source>
</evidence>
<dbReference type="PANTHER" id="PTHR42751">
    <property type="entry name" value="SODIUM/HYDROGEN EXCHANGER FAMILY/TRKA DOMAIN PROTEIN"/>
    <property type="match status" value="1"/>
</dbReference>
<keyword evidence="5 9" id="KW-0812">Transmembrane</keyword>
<keyword evidence="4" id="KW-0050">Antiport</keyword>
<name>A0A7Y0LFE2_9GAMM</name>
<feature type="domain" description="RCK N-terminal" evidence="11">
    <location>
        <begin position="387"/>
        <end position="502"/>
    </location>
</feature>
<keyword evidence="13" id="KW-1185">Reference proteome</keyword>
<feature type="domain" description="Cation/H+ exchanger transmembrane" evidence="10">
    <location>
        <begin position="6"/>
        <end position="345"/>
    </location>
</feature>
<evidence type="ECO:0000256" key="8">
    <source>
        <dbReference type="ARBA" id="ARBA00023136"/>
    </source>
</evidence>
<feature type="transmembrane region" description="Helical" evidence="9">
    <location>
        <begin position="144"/>
        <end position="163"/>
    </location>
</feature>
<organism evidence="12 13">
    <name type="scientific">Thalassotalea algicola</name>
    <dbReference type="NCBI Taxonomy" id="2716224"/>
    <lineage>
        <taxon>Bacteria</taxon>
        <taxon>Pseudomonadati</taxon>
        <taxon>Pseudomonadota</taxon>
        <taxon>Gammaproteobacteria</taxon>
        <taxon>Alteromonadales</taxon>
        <taxon>Colwelliaceae</taxon>
        <taxon>Thalassotalea</taxon>
    </lineage>
</organism>
<evidence type="ECO:0000256" key="1">
    <source>
        <dbReference type="ARBA" id="ARBA00004141"/>
    </source>
</evidence>
<keyword evidence="3" id="KW-0813">Transport</keyword>
<evidence type="ECO:0000313" key="12">
    <source>
        <dbReference type="EMBL" id="NMP33510.1"/>
    </source>
</evidence>
<evidence type="ECO:0000256" key="2">
    <source>
        <dbReference type="ARBA" id="ARBA00005551"/>
    </source>
</evidence>
<feature type="transmembrane region" description="Helical" evidence="9">
    <location>
        <begin position="83"/>
        <end position="105"/>
    </location>
</feature>
<feature type="transmembrane region" description="Helical" evidence="9">
    <location>
        <begin position="273"/>
        <end position="294"/>
    </location>
</feature>
<dbReference type="InterPro" id="IPR038770">
    <property type="entry name" value="Na+/solute_symporter_sf"/>
</dbReference>
<feature type="transmembrane region" description="Helical" evidence="9">
    <location>
        <begin position="111"/>
        <end position="132"/>
    </location>
</feature>
<keyword evidence="6 9" id="KW-1133">Transmembrane helix</keyword>
<dbReference type="Gene3D" id="1.20.1530.20">
    <property type="match status" value="1"/>
</dbReference>
<accession>A0A7Y0LFE2</accession>
<evidence type="ECO:0000256" key="3">
    <source>
        <dbReference type="ARBA" id="ARBA00022448"/>
    </source>
</evidence>
<dbReference type="GO" id="GO:0015297">
    <property type="term" value="F:antiporter activity"/>
    <property type="evidence" value="ECO:0007669"/>
    <property type="project" value="UniProtKB-KW"/>
</dbReference>
<dbReference type="InterPro" id="IPR003148">
    <property type="entry name" value="RCK_N"/>
</dbReference>
<dbReference type="Pfam" id="PF02254">
    <property type="entry name" value="TrkA_N"/>
    <property type="match status" value="1"/>
</dbReference>
<feature type="transmembrane region" description="Helical" evidence="9">
    <location>
        <begin position="332"/>
        <end position="351"/>
    </location>
</feature>
<evidence type="ECO:0000259" key="11">
    <source>
        <dbReference type="Pfam" id="PF02254"/>
    </source>
</evidence>
<dbReference type="Gene3D" id="3.40.50.720">
    <property type="entry name" value="NAD(P)-binding Rossmann-like Domain"/>
    <property type="match status" value="1"/>
</dbReference>
<evidence type="ECO:0000256" key="9">
    <source>
        <dbReference type="SAM" id="Phobius"/>
    </source>
</evidence>
<sequence>MEFIWILFAFCCGLAAKLIALPPSIGYLLAGFVLHFMGLEADSYLSTLANLGITLMLFTIGLKLNVKDLTKNEVWMGAFSHTSIWLIVVIAFVKLISFVGLYYFASLSFELALLIAFALSFSSTVCVVKLLEEQGEMRTRHGKLAIGVLVMQDVIAVAFLVIATGKLPSMWALALLGLFFVKPLLNKVIASVGHGELIPLTGFFLALGSYELFELVKIKGDLGALLMGMFLASHPKASEINKALLNFKDLFLIGFFLLIGFTALPTWEMLGIALVICLLLPIKFAMFFMLFSVLKLKTRSAFLSAMVLTNFSEFGLIVASLSVDNGWLSKEWLVILALTVSVSFVFTNVIYRFSEQIYAFYKPLLEKFERKTRLAEDIFVQPCNAPIVVVGMGRVGMGAYNALSHQVGAQVWGLDADRSKVDWLNEEHVQAFYGDAESRDFWETLDLSQLKLVMIAVPAVQDAINITTQLRMVNYKGQIAAIARFDDEREQLHALGIDKVFNFYNEAGVGFAEESLEMLNHKEPALI</sequence>
<comment type="subcellular location">
    <subcellularLocation>
        <location evidence="1">Membrane</location>
        <topology evidence="1">Multi-pass membrane protein</topology>
    </subcellularLocation>
</comment>
<evidence type="ECO:0000256" key="5">
    <source>
        <dbReference type="ARBA" id="ARBA00022692"/>
    </source>
</evidence>
<dbReference type="GO" id="GO:1902600">
    <property type="term" value="P:proton transmembrane transport"/>
    <property type="evidence" value="ECO:0007669"/>
    <property type="project" value="InterPro"/>
</dbReference>
<proteinExistence type="inferred from homology"/>
<protein>
    <submittedName>
        <fullName evidence="12">Cation:proton antiporter</fullName>
    </submittedName>
</protein>
<feature type="transmembrane region" description="Helical" evidence="9">
    <location>
        <begin position="197"/>
        <end position="216"/>
    </location>
</feature>
<dbReference type="InterPro" id="IPR006153">
    <property type="entry name" value="Cation/H_exchanger_TM"/>
</dbReference>